<keyword evidence="2" id="KW-1185">Reference proteome</keyword>
<dbReference type="Proteomes" id="UP000775213">
    <property type="component" value="Unassembled WGS sequence"/>
</dbReference>
<dbReference type="EMBL" id="JAGFBR010000010">
    <property type="protein sequence ID" value="KAH0459822.1"/>
    <property type="molecule type" value="Genomic_DNA"/>
</dbReference>
<dbReference type="AlphaFoldDB" id="A0AAV7GTT1"/>
<name>A0AAV7GTT1_DENCH</name>
<accession>A0AAV7GTT1</accession>
<gene>
    <name evidence="1" type="ORF">IEQ34_010485</name>
</gene>
<comment type="caution">
    <text evidence="1">The sequence shown here is derived from an EMBL/GenBank/DDBJ whole genome shotgun (WGS) entry which is preliminary data.</text>
</comment>
<protein>
    <submittedName>
        <fullName evidence="1">Uncharacterized protein</fullName>
    </submittedName>
</protein>
<organism evidence="1 2">
    <name type="scientific">Dendrobium chrysotoxum</name>
    <name type="common">Orchid</name>
    <dbReference type="NCBI Taxonomy" id="161865"/>
    <lineage>
        <taxon>Eukaryota</taxon>
        <taxon>Viridiplantae</taxon>
        <taxon>Streptophyta</taxon>
        <taxon>Embryophyta</taxon>
        <taxon>Tracheophyta</taxon>
        <taxon>Spermatophyta</taxon>
        <taxon>Magnoliopsida</taxon>
        <taxon>Liliopsida</taxon>
        <taxon>Asparagales</taxon>
        <taxon>Orchidaceae</taxon>
        <taxon>Epidendroideae</taxon>
        <taxon>Malaxideae</taxon>
        <taxon>Dendrobiinae</taxon>
        <taxon>Dendrobium</taxon>
    </lineage>
</organism>
<evidence type="ECO:0000313" key="1">
    <source>
        <dbReference type="EMBL" id="KAH0459822.1"/>
    </source>
</evidence>
<evidence type="ECO:0000313" key="2">
    <source>
        <dbReference type="Proteomes" id="UP000775213"/>
    </source>
</evidence>
<proteinExistence type="predicted"/>
<reference evidence="1 2" key="1">
    <citation type="journal article" date="2021" name="Hortic Res">
        <title>Chromosome-scale assembly of the Dendrobium chrysotoxum genome enhances the understanding of orchid evolution.</title>
        <authorList>
            <person name="Zhang Y."/>
            <person name="Zhang G.Q."/>
            <person name="Zhang D."/>
            <person name="Liu X.D."/>
            <person name="Xu X.Y."/>
            <person name="Sun W.H."/>
            <person name="Yu X."/>
            <person name="Zhu X."/>
            <person name="Wang Z.W."/>
            <person name="Zhao X."/>
            <person name="Zhong W.Y."/>
            <person name="Chen H."/>
            <person name="Yin W.L."/>
            <person name="Huang T."/>
            <person name="Niu S.C."/>
            <person name="Liu Z.J."/>
        </authorList>
    </citation>
    <scope>NUCLEOTIDE SEQUENCE [LARGE SCALE GENOMIC DNA]</scope>
    <source>
        <strain evidence="1">Lindl</strain>
    </source>
</reference>
<sequence length="109" mass="11851">MDSRGGSNGMGGLSLNVSFITNLRSLTCTFFLPTTTRRTSSCAFFKALEFLIRFAIAHSIVAADVSVPAIIRSYRREVVKEMSYKLDVLVCGALVGGCKARNGIALQRK</sequence>